<organism evidence="2 3">
    <name type="scientific">Candidatus Daviesbacteria bacterium GW2011_GWB1_41_5</name>
    <dbReference type="NCBI Taxonomy" id="1618429"/>
    <lineage>
        <taxon>Bacteria</taxon>
        <taxon>Candidatus Daviesiibacteriota</taxon>
    </lineage>
</organism>
<dbReference type="Proteomes" id="UP000034753">
    <property type="component" value="Unassembled WGS sequence"/>
</dbReference>
<name>A0A0G0YSX3_9BACT</name>
<evidence type="ECO:0000313" key="2">
    <source>
        <dbReference type="EMBL" id="KKS12761.1"/>
    </source>
</evidence>
<keyword evidence="1" id="KW-1133">Transmembrane helix</keyword>
<proteinExistence type="predicted"/>
<reference evidence="2 3" key="1">
    <citation type="journal article" date="2015" name="Nature">
        <title>rRNA introns, odd ribosomes, and small enigmatic genomes across a large radiation of phyla.</title>
        <authorList>
            <person name="Brown C.T."/>
            <person name="Hug L.A."/>
            <person name="Thomas B.C."/>
            <person name="Sharon I."/>
            <person name="Castelle C.J."/>
            <person name="Singh A."/>
            <person name="Wilkins M.J."/>
            <person name="Williams K.H."/>
            <person name="Banfield J.F."/>
        </authorList>
    </citation>
    <scope>NUCLEOTIDE SEQUENCE [LARGE SCALE GENOMIC DNA]</scope>
</reference>
<protein>
    <submittedName>
        <fullName evidence="2">Uncharacterized protein</fullName>
    </submittedName>
</protein>
<dbReference type="AlphaFoldDB" id="A0A0G0YSX3"/>
<comment type="caution">
    <text evidence="2">The sequence shown here is derived from an EMBL/GenBank/DDBJ whole genome shotgun (WGS) entry which is preliminary data.</text>
</comment>
<feature type="transmembrane region" description="Helical" evidence="1">
    <location>
        <begin position="36"/>
        <end position="62"/>
    </location>
</feature>
<dbReference type="EMBL" id="LCBN01000042">
    <property type="protein sequence ID" value="KKS12761.1"/>
    <property type="molecule type" value="Genomic_DNA"/>
</dbReference>
<keyword evidence="1" id="KW-0472">Membrane</keyword>
<evidence type="ECO:0000256" key="1">
    <source>
        <dbReference type="SAM" id="Phobius"/>
    </source>
</evidence>
<gene>
    <name evidence="2" type="ORF">UU67_C0042G0007</name>
</gene>
<keyword evidence="1" id="KW-0812">Transmembrane</keyword>
<evidence type="ECO:0000313" key="3">
    <source>
        <dbReference type="Proteomes" id="UP000034753"/>
    </source>
</evidence>
<sequence length="71" mass="8066">MYGSLFFVFWVFEYLAQKFAEEMLKLAPTVGGFDSATAFIVVALQPLFLIGVLFCGIMWLVVRSKIKKLPQ</sequence>
<accession>A0A0G0YSX3</accession>